<evidence type="ECO:0000256" key="1">
    <source>
        <dbReference type="SAM" id="MobiDB-lite"/>
    </source>
</evidence>
<sequence length="184" mass="20476">MPPRKKPSAASPPASNEEVNTDATAMDLNNLAVPEVNDLSLAVMDSLANMRSDFYTMGLKMRQEHAKKLADIRKSFAKRVKEELHVDELTVRVLSGRETRVQSLLERLDRAIQKKAACEEAMMQVVDSVKQETEAFQLAISSVYAERLQQCQEGVAMADQAQSGSSPLIRGEKEARARVDNLMQ</sequence>
<reference evidence="2 3" key="1">
    <citation type="submission" date="2023-01" db="EMBL/GenBank/DDBJ databases">
        <title>Analysis of 21 Apiospora genomes using comparative genomics revels a genus with tremendous synthesis potential of carbohydrate active enzymes and secondary metabolites.</title>
        <authorList>
            <person name="Sorensen T."/>
        </authorList>
    </citation>
    <scope>NUCLEOTIDE SEQUENCE [LARGE SCALE GENOMIC DNA]</scope>
    <source>
        <strain evidence="2 3">CBS 117206</strain>
    </source>
</reference>
<name>A0AAW0Q5G8_9PEZI</name>
<keyword evidence="3" id="KW-1185">Reference proteome</keyword>
<feature type="region of interest" description="Disordered" evidence="1">
    <location>
        <begin position="1"/>
        <end position="20"/>
    </location>
</feature>
<dbReference type="Proteomes" id="UP001392437">
    <property type="component" value="Unassembled WGS sequence"/>
</dbReference>
<evidence type="ECO:0000313" key="2">
    <source>
        <dbReference type="EMBL" id="KAK8095754.1"/>
    </source>
</evidence>
<gene>
    <name evidence="2" type="ORF">PG999_013776</name>
</gene>
<accession>A0AAW0Q5G8</accession>
<comment type="caution">
    <text evidence="2">The sequence shown here is derived from an EMBL/GenBank/DDBJ whole genome shotgun (WGS) entry which is preliminary data.</text>
</comment>
<dbReference type="EMBL" id="JAQQWP010000011">
    <property type="protein sequence ID" value="KAK8095754.1"/>
    <property type="molecule type" value="Genomic_DNA"/>
</dbReference>
<dbReference type="AlphaFoldDB" id="A0AAW0Q5G8"/>
<organism evidence="2 3">
    <name type="scientific">Apiospora kogelbergensis</name>
    <dbReference type="NCBI Taxonomy" id="1337665"/>
    <lineage>
        <taxon>Eukaryota</taxon>
        <taxon>Fungi</taxon>
        <taxon>Dikarya</taxon>
        <taxon>Ascomycota</taxon>
        <taxon>Pezizomycotina</taxon>
        <taxon>Sordariomycetes</taxon>
        <taxon>Xylariomycetidae</taxon>
        <taxon>Amphisphaeriales</taxon>
        <taxon>Apiosporaceae</taxon>
        <taxon>Apiospora</taxon>
    </lineage>
</organism>
<proteinExistence type="predicted"/>
<evidence type="ECO:0000313" key="3">
    <source>
        <dbReference type="Proteomes" id="UP001392437"/>
    </source>
</evidence>
<protein>
    <submittedName>
        <fullName evidence="2">Uncharacterized protein</fullName>
    </submittedName>
</protein>